<keyword evidence="2" id="KW-1185">Reference proteome</keyword>
<organism evidence="1 2">
    <name type="scientific">Teichococcus coralli</name>
    <dbReference type="NCBI Taxonomy" id="2545983"/>
    <lineage>
        <taxon>Bacteria</taxon>
        <taxon>Pseudomonadati</taxon>
        <taxon>Pseudomonadota</taxon>
        <taxon>Alphaproteobacteria</taxon>
        <taxon>Acetobacterales</taxon>
        <taxon>Roseomonadaceae</taxon>
        <taxon>Roseomonas</taxon>
    </lineage>
</organism>
<sequence length="72" mass="7670">MQMVRVTMSVPDPGQFDEVLRAAEAHGLKIEKSFPSLGVATGAAPTKAVEALRSLPGVGSIESERTYRIAKD</sequence>
<dbReference type="EMBL" id="SNVJ01000054">
    <property type="protein sequence ID" value="MXP66156.1"/>
    <property type="molecule type" value="Genomic_DNA"/>
</dbReference>
<protein>
    <recommendedName>
        <fullName evidence="3">Ketohydroxyglutarate aldolase</fullName>
    </recommendedName>
</protein>
<reference evidence="1 2" key="1">
    <citation type="submission" date="2019-03" db="EMBL/GenBank/DDBJ databases">
        <title>Roseomonas sp. a novel Roseomonas species isolated from Sea whip Gorgonian.</title>
        <authorList>
            <person name="Li F."/>
            <person name="Pan X."/>
            <person name="Huang S."/>
            <person name="Li Z."/>
            <person name="Meng B."/>
        </authorList>
    </citation>
    <scope>NUCLEOTIDE SEQUENCE [LARGE SCALE GENOMIC DNA]</scope>
    <source>
        <strain evidence="1 2">M0104</strain>
    </source>
</reference>
<name>A0A845BJ01_9PROT</name>
<dbReference type="AlphaFoldDB" id="A0A845BJ01"/>
<evidence type="ECO:0000313" key="2">
    <source>
        <dbReference type="Proteomes" id="UP000460715"/>
    </source>
</evidence>
<proteinExistence type="predicted"/>
<accession>A0A845BJ01</accession>
<evidence type="ECO:0008006" key="3">
    <source>
        <dbReference type="Google" id="ProtNLM"/>
    </source>
</evidence>
<comment type="caution">
    <text evidence="1">The sequence shown here is derived from an EMBL/GenBank/DDBJ whole genome shotgun (WGS) entry which is preliminary data.</text>
</comment>
<gene>
    <name evidence="1" type="ORF">E0493_22780</name>
</gene>
<dbReference type="RefSeq" id="WP_160939566.1">
    <property type="nucleotide sequence ID" value="NZ_SNVJ01000054.1"/>
</dbReference>
<evidence type="ECO:0000313" key="1">
    <source>
        <dbReference type="EMBL" id="MXP66156.1"/>
    </source>
</evidence>
<dbReference type="Proteomes" id="UP000460715">
    <property type="component" value="Unassembled WGS sequence"/>
</dbReference>